<name>A0A645B9F9_9ZZZZ</name>
<organism evidence="4">
    <name type="scientific">bioreactor metagenome</name>
    <dbReference type="NCBI Taxonomy" id="1076179"/>
    <lineage>
        <taxon>unclassified sequences</taxon>
        <taxon>metagenomes</taxon>
        <taxon>ecological metagenomes</taxon>
    </lineage>
</organism>
<dbReference type="InterPro" id="IPR010280">
    <property type="entry name" value="U5_MeTrfase_fam"/>
</dbReference>
<reference evidence="4" key="1">
    <citation type="submission" date="2019-08" db="EMBL/GenBank/DDBJ databases">
        <authorList>
            <person name="Kucharzyk K."/>
            <person name="Murdoch R.W."/>
            <person name="Higgins S."/>
            <person name="Loffler F."/>
        </authorList>
    </citation>
    <scope>NUCLEOTIDE SEQUENCE</scope>
</reference>
<dbReference type="InterPro" id="IPR030390">
    <property type="entry name" value="MeTrfase_TrmA_AS"/>
</dbReference>
<keyword evidence="3" id="KW-0949">S-adenosyl-L-methionine</keyword>
<dbReference type="FunFam" id="3.40.50.150:FF:000009">
    <property type="entry name" value="23S rRNA (Uracil(1939)-C(5))-methyltransferase RlmD"/>
    <property type="match status" value="1"/>
</dbReference>
<dbReference type="Gene3D" id="2.40.50.1070">
    <property type="match status" value="1"/>
</dbReference>
<dbReference type="PANTHER" id="PTHR11061:SF30">
    <property type="entry name" value="TRNA (URACIL(54)-C(5))-METHYLTRANSFERASE"/>
    <property type="match status" value="1"/>
</dbReference>
<sequence length="343" mass="37274">MRLGGFAGIPMQQIIGMEEPARYRNKGSFPFGAIGNGVVFGFYAERSHRLVPFSDCLIQDERIVDAARRVAAWANACGIPVYDETTGEGQLRHIVARTTAEGELMIVVVTKGQLKKKDDLLSFLEDVDSVWHNENPKQTNVVFGDRFTLLAGKQALTEVIGGKRFSVSPQSFLQINRVQTQALYQTAREFLAAKPDETVVDAYCGVGTISLLLAGDCARVIGIEQVAPAVEDAKANAKANGVSNAEFLCGNVEDLLPRLFAEGNAIDAIVLDPPRKGCEEAALEAIAKSAARRVVYVSCNPATLARDCKYLASRGFSLSAVRPVDMFPQTCHVETVVLMSRVY</sequence>
<dbReference type="SUPFAM" id="SSF53335">
    <property type="entry name" value="S-adenosyl-L-methionine-dependent methyltransferases"/>
    <property type="match status" value="1"/>
</dbReference>
<dbReference type="GO" id="GO:0070041">
    <property type="term" value="F:rRNA (uridine-C5-)-methyltransferase activity"/>
    <property type="evidence" value="ECO:0007669"/>
    <property type="project" value="TreeGrafter"/>
</dbReference>
<dbReference type="PROSITE" id="PS51687">
    <property type="entry name" value="SAM_MT_RNA_M5U"/>
    <property type="match status" value="1"/>
</dbReference>
<dbReference type="GO" id="GO:0070475">
    <property type="term" value="P:rRNA base methylation"/>
    <property type="evidence" value="ECO:0007669"/>
    <property type="project" value="TreeGrafter"/>
</dbReference>
<evidence type="ECO:0000313" key="4">
    <source>
        <dbReference type="EMBL" id="MPM62065.1"/>
    </source>
</evidence>
<accession>A0A645B9F9</accession>
<dbReference type="AlphaFoldDB" id="A0A645B9F9"/>
<evidence type="ECO:0000256" key="2">
    <source>
        <dbReference type="ARBA" id="ARBA00022679"/>
    </source>
</evidence>
<dbReference type="PROSITE" id="PS01230">
    <property type="entry name" value="TRMA_1"/>
    <property type="match status" value="1"/>
</dbReference>
<dbReference type="EMBL" id="VSSQ01018670">
    <property type="protein sequence ID" value="MPM62065.1"/>
    <property type="molecule type" value="Genomic_DNA"/>
</dbReference>
<dbReference type="InterPro" id="IPR029063">
    <property type="entry name" value="SAM-dependent_MTases_sf"/>
</dbReference>
<dbReference type="EC" id="2.1.1.189" evidence="4"/>
<dbReference type="Pfam" id="PF05958">
    <property type="entry name" value="tRNA_U5-meth_tr"/>
    <property type="match status" value="1"/>
</dbReference>
<proteinExistence type="predicted"/>
<dbReference type="FunFam" id="2.40.50.1070:FF:000003">
    <property type="entry name" value="23S rRNA (Uracil-5-)-methyltransferase RumA"/>
    <property type="match status" value="1"/>
</dbReference>
<evidence type="ECO:0000256" key="3">
    <source>
        <dbReference type="ARBA" id="ARBA00022691"/>
    </source>
</evidence>
<dbReference type="InterPro" id="IPR030391">
    <property type="entry name" value="MeTrfase_TrmA_CS"/>
</dbReference>
<dbReference type="NCBIfam" id="TIGR00479">
    <property type="entry name" value="rumA"/>
    <property type="match status" value="1"/>
</dbReference>
<dbReference type="PROSITE" id="PS01231">
    <property type="entry name" value="TRMA_2"/>
    <property type="match status" value="1"/>
</dbReference>
<keyword evidence="2 4" id="KW-0808">Transferase</keyword>
<dbReference type="Gene3D" id="3.40.50.150">
    <property type="entry name" value="Vaccinia Virus protein VP39"/>
    <property type="match status" value="1"/>
</dbReference>
<gene>
    <name evidence="4" type="primary">rlmCD_30</name>
    <name evidence="4" type="ORF">SDC9_108931</name>
</gene>
<evidence type="ECO:0000256" key="1">
    <source>
        <dbReference type="ARBA" id="ARBA00022603"/>
    </source>
</evidence>
<comment type="caution">
    <text evidence="4">The sequence shown here is derived from an EMBL/GenBank/DDBJ whole genome shotgun (WGS) entry which is preliminary data.</text>
</comment>
<dbReference type="CDD" id="cd02440">
    <property type="entry name" value="AdoMet_MTases"/>
    <property type="match status" value="1"/>
</dbReference>
<dbReference type="PANTHER" id="PTHR11061">
    <property type="entry name" value="RNA M5U METHYLTRANSFERASE"/>
    <property type="match status" value="1"/>
</dbReference>
<protein>
    <submittedName>
        <fullName evidence="4">23S rRNA (Uracil-C(5))-methyltransferase RlmCD</fullName>
        <ecNumber evidence="4">2.1.1.189</ecNumber>
    </submittedName>
</protein>
<keyword evidence="1 4" id="KW-0489">Methyltransferase</keyword>